<dbReference type="PANTHER" id="PTHR46162:SF9">
    <property type="entry name" value="MATH DOMAIN-CONTAINING PROTEIN"/>
    <property type="match status" value="1"/>
</dbReference>
<dbReference type="InterPro" id="IPR008974">
    <property type="entry name" value="TRAF-like"/>
</dbReference>
<organism evidence="2">
    <name type="scientific">Glycine soja</name>
    <name type="common">Wild soybean</name>
    <dbReference type="NCBI Taxonomy" id="3848"/>
    <lineage>
        <taxon>Eukaryota</taxon>
        <taxon>Viridiplantae</taxon>
        <taxon>Streptophyta</taxon>
        <taxon>Embryophyta</taxon>
        <taxon>Tracheophyta</taxon>
        <taxon>Spermatophyta</taxon>
        <taxon>Magnoliopsida</taxon>
        <taxon>eudicotyledons</taxon>
        <taxon>Gunneridae</taxon>
        <taxon>Pentapetalae</taxon>
        <taxon>rosids</taxon>
        <taxon>fabids</taxon>
        <taxon>Fabales</taxon>
        <taxon>Fabaceae</taxon>
        <taxon>Papilionoideae</taxon>
        <taxon>50 kb inversion clade</taxon>
        <taxon>NPAAA clade</taxon>
        <taxon>indigoferoid/millettioid clade</taxon>
        <taxon>Phaseoleae</taxon>
        <taxon>Glycine</taxon>
        <taxon>Glycine subgen. Soja</taxon>
    </lineage>
</organism>
<dbReference type="PANTHER" id="PTHR46162">
    <property type="entry name" value="TRAF-LIKE FAMILY PROTEIN"/>
    <property type="match status" value="1"/>
</dbReference>
<dbReference type="SUPFAM" id="SSF49599">
    <property type="entry name" value="TRAF domain-like"/>
    <property type="match status" value="2"/>
</dbReference>
<dbReference type="Pfam" id="PF22486">
    <property type="entry name" value="MATH_2"/>
    <property type="match status" value="2"/>
</dbReference>
<accession>A0A0B2R2D2</accession>
<dbReference type="AlphaFoldDB" id="A0A0B2R2D2"/>
<dbReference type="EMBL" id="KN652923">
    <property type="protein sequence ID" value="KHN28211.1"/>
    <property type="molecule type" value="Genomic_DNA"/>
</dbReference>
<dbReference type="Proteomes" id="UP000053555">
    <property type="component" value="Unassembled WGS sequence"/>
</dbReference>
<dbReference type="GO" id="GO:0016787">
    <property type="term" value="F:hydrolase activity"/>
    <property type="evidence" value="ECO:0007669"/>
    <property type="project" value="UniProtKB-KW"/>
</dbReference>
<evidence type="ECO:0000313" key="2">
    <source>
        <dbReference type="EMBL" id="KHN28211.1"/>
    </source>
</evidence>
<dbReference type="Gene3D" id="2.60.210.10">
    <property type="entry name" value="Apoptosis, Tumor Necrosis Factor Receptor Associated Protein 2, Chain A"/>
    <property type="match status" value="2"/>
</dbReference>
<protein>
    <submittedName>
        <fullName evidence="2">Ubiquitin carboxyl-terminal hydrolase 12</fullName>
    </submittedName>
</protein>
<keyword evidence="2" id="KW-0378">Hydrolase</keyword>
<dbReference type="InterPro" id="IPR002083">
    <property type="entry name" value="MATH/TRAF_dom"/>
</dbReference>
<sequence>METKTADPLFSVQTLKGRKAPPSQYTFKIKSFSWLSKAPVQKCTSEEFEAGGYKWSLSIYPTGNTKGGGEGHVSIYLVLMDSSSLPVDWEVNAIVNFSAYNFIDDEYVATQDTNVRRFHVLKTEWGVAKFIDIDTFNDPSNGYLMDDTCVFGAEVFVVKTTTKGDCLSMIHGPIPLSHSWKFDNFSLAKLDKYESESFVGGNYRWTKNISVLCQICFFRKLILYPNGIVEGKGNSISLFLTLEVSTLPPNTKLVVECTLRAKKQISGHHAQTGFCRKFSSSNSTWGTRQLVALAKLTDPNSGFLVNDTCILEAEFTILGLMTPRID</sequence>
<name>A0A0B2R2D2_GLYSO</name>
<dbReference type="PROSITE" id="PS50144">
    <property type="entry name" value="MATH"/>
    <property type="match status" value="2"/>
</dbReference>
<gene>
    <name evidence="2" type="ORF">glysoja_038833</name>
</gene>
<feature type="domain" description="MATH" evidence="1">
    <location>
        <begin position="22"/>
        <end position="155"/>
    </location>
</feature>
<dbReference type="SMART" id="SM00061">
    <property type="entry name" value="MATH"/>
    <property type="match status" value="2"/>
</dbReference>
<proteinExistence type="predicted"/>
<reference evidence="2" key="1">
    <citation type="submission" date="2014-07" db="EMBL/GenBank/DDBJ databases">
        <title>Identification of a novel salt tolerance gene in wild soybean by whole-genome sequencing.</title>
        <authorList>
            <person name="Lam H.-M."/>
            <person name="Qi X."/>
            <person name="Li M.-W."/>
            <person name="Liu X."/>
            <person name="Xie M."/>
            <person name="Ni M."/>
            <person name="Xu X."/>
        </authorList>
    </citation>
    <scope>NUCLEOTIDE SEQUENCE [LARGE SCALE GENOMIC DNA]</scope>
    <source>
        <tissue evidence="2">Root</tissue>
    </source>
</reference>
<evidence type="ECO:0000259" key="1">
    <source>
        <dbReference type="PROSITE" id="PS50144"/>
    </source>
</evidence>
<feature type="domain" description="MATH" evidence="1">
    <location>
        <begin position="175"/>
        <end position="315"/>
    </location>
</feature>
<dbReference type="CDD" id="cd00121">
    <property type="entry name" value="MATH"/>
    <property type="match status" value="2"/>
</dbReference>